<evidence type="ECO:0000313" key="2">
    <source>
        <dbReference type="Proteomes" id="UP001299876"/>
    </source>
</evidence>
<name>A0ABT0EU61_9PSED</name>
<accession>A0ABT0EU61</accession>
<gene>
    <name evidence="1" type="ORF">L9059_01850</name>
</gene>
<comment type="caution">
    <text evidence="1">The sequence shown here is derived from an EMBL/GenBank/DDBJ whole genome shotgun (WGS) entry which is preliminary data.</text>
</comment>
<proteinExistence type="predicted"/>
<dbReference type="Proteomes" id="UP001299876">
    <property type="component" value="Unassembled WGS sequence"/>
</dbReference>
<dbReference type="RefSeq" id="WP_247286547.1">
    <property type="nucleotide sequence ID" value="NZ_JAKNRW010000001.1"/>
</dbReference>
<reference evidence="1 2" key="1">
    <citation type="submission" date="2022-02" db="EMBL/GenBank/DDBJ databases">
        <title>Comparative genomics of the first Antarctic Pseudomonas spp. capable of biotransforming 2,4,6-Trinitrotoluene.</title>
        <authorList>
            <person name="Cabrera M.A."/>
            <person name="Marquez S.L."/>
            <person name="Perez-Donoso J.M."/>
        </authorList>
    </citation>
    <scope>NUCLEOTIDE SEQUENCE [LARGE SCALE GENOMIC DNA]</scope>
    <source>
        <strain evidence="1 2">TNT19</strain>
    </source>
</reference>
<organism evidence="1 2">
    <name type="scientific">Pseudomonas violetae</name>
    <dbReference type="NCBI Taxonomy" id="2915813"/>
    <lineage>
        <taxon>Bacteria</taxon>
        <taxon>Pseudomonadati</taxon>
        <taxon>Pseudomonadota</taxon>
        <taxon>Gammaproteobacteria</taxon>
        <taxon>Pseudomonadales</taxon>
        <taxon>Pseudomonadaceae</taxon>
        <taxon>Pseudomonas</taxon>
    </lineage>
</organism>
<dbReference type="EMBL" id="JAKNRW010000001">
    <property type="protein sequence ID" value="MCK1788949.1"/>
    <property type="molecule type" value="Genomic_DNA"/>
</dbReference>
<protein>
    <submittedName>
        <fullName evidence="1">Uncharacterized protein</fullName>
    </submittedName>
</protein>
<keyword evidence="2" id="KW-1185">Reference proteome</keyword>
<sequence length="91" mass="9880">MNNADAALNLELVTSDHGFHDYDVVGHPALRRACVPLDIRKGELFNVYHGESSKSGAKWLGNLKLSLEAWLSTQAAVHQAQAANPALTKTQ</sequence>
<evidence type="ECO:0000313" key="1">
    <source>
        <dbReference type="EMBL" id="MCK1788949.1"/>
    </source>
</evidence>